<feature type="compositionally biased region" description="Polar residues" evidence="1">
    <location>
        <begin position="275"/>
        <end position="284"/>
    </location>
</feature>
<feature type="chain" id="PRO_5043901055" evidence="2">
    <location>
        <begin position="23"/>
        <end position="810"/>
    </location>
</feature>
<sequence>MFIKTILVTFIAVESLQTKVVGMPVQFKFQQISTTSTDNFVRVSYYRQGAKLSYRFLHVFTRLETHRIKKLSGFTYKIMEKLEDFLSKLPDTVFEIIEKKESWKAVNNYCTKVENELRHYKKYGTFAICSTLSVSDTTKQGSKLSTRNSQRTKREVLNENLTANVPQIKLERISEIPSKIGVNEHSENHESLKENIKIEKLDMPPPQMPVKKNRKIKTENSTGSVRSTRSKASKKNTAADSKQNRESDVVFEKPNIETITLVDSDEESGMDSRKGSVQSMSSSIDNEENMRTTRTKTRNKKQNSDDTGKRNRSPSTDVEAKTKPSKAPRQAKRQKSTELVLPKDTSVYEDAQSALITSQKEEIANGTFTNTEMDKTYVTQKEYKASTKQLDETHTVETSIPERVISDETVRISDPKVVKNGPAIPLNMKDIMTDDEDDDNVVVTLPKKTTKTIKTAGKAIFSPFSGSPVKKRVEAFEKLQVNNTPKIPVRTTRTKTKVQPDKKDEKLSETSQSTTNKKDKNVTPQIASRYLTTLSNSASKTTKKLINESYISTKSASALKATQQEFREKEIRRREKEAEAIRKREALIVAHTEEKKKKRLEKQMKAQQTREALEKCKLQSLEQVERTRDEKIKQILAEKEEKLKKRREEERKRVEEEERKKAAEERKRAAQEELEKIKKMELKKALDEERRRANYKNRTFVLPIYLREKAPLLPTEDCYDSDDENQRKQIRKPSWASRERLATQLRTMNYVDKNTVSNFFILDVTTPDLRDIFEHIDSRKLKRTSSAIWRVPPRFTLMPTDSIIEDREEE</sequence>
<keyword evidence="4" id="KW-1185">Reference proteome</keyword>
<proteinExistence type="predicted"/>
<dbReference type="AlphaFoldDB" id="A0AAW1L8J7"/>
<feature type="region of interest" description="Disordered" evidence="1">
    <location>
        <begin position="646"/>
        <end position="666"/>
    </location>
</feature>
<evidence type="ECO:0000256" key="2">
    <source>
        <dbReference type="SAM" id="SignalP"/>
    </source>
</evidence>
<name>A0AAW1L8J7_POPJA</name>
<dbReference type="Proteomes" id="UP001458880">
    <property type="component" value="Unassembled WGS sequence"/>
</dbReference>
<evidence type="ECO:0000313" key="4">
    <source>
        <dbReference type="Proteomes" id="UP001458880"/>
    </source>
</evidence>
<feature type="compositionally biased region" description="Basic and acidic residues" evidence="1">
    <location>
        <begin position="242"/>
        <end position="255"/>
    </location>
</feature>
<keyword evidence="2" id="KW-0732">Signal</keyword>
<feature type="region of interest" description="Disordered" evidence="1">
    <location>
        <begin position="484"/>
        <end position="523"/>
    </location>
</feature>
<feature type="compositionally biased region" description="Basic and acidic residues" evidence="1">
    <location>
        <begin position="182"/>
        <end position="202"/>
    </location>
</feature>
<protein>
    <submittedName>
        <fullName evidence="3">Uncharacterized protein</fullName>
    </submittedName>
</protein>
<feature type="compositionally biased region" description="Basic residues" evidence="1">
    <location>
        <begin position="323"/>
        <end position="334"/>
    </location>
</feature>
<gene>
    <name evidence="3" type="ORF">QE152_g15731</name>
</gene>
<evidence type="ECO:0000313" key="3">
    <source>
        <dbReference type="EMBL" id="KAK9729801.1"/>
    </source>
</evidence>
<feature type="signal peptide" evidence="2">
    <location>
        <begin position="1"/>
        <end position="22"/>
    </location>
</feature>
<accession>A0AAW1L8J7</accession>
<feature type="region of interest" description="Disordered" evidence="1">
    <location>
        <begin position="181"/>
        <end position="344"/>
    </location>
</feature>
<feature type="compositionally biased region" description="Basic and acidic residues" evidence="1">
    <location>
        <begin position="498"/>
        <end position="508"/>
    </location>
</feature>
<reference evidence="3 4" key="1">
    <citation type="journal article" date="2024" name="BMC Genomics">
        <title>De novo assembly and annotation of Popillia japonica's genome with initial clues to its potential as an invasive pest.</title>
        <authorList>
            <person name="Cucini C."/>
            <person name="Boschi S."/>
            <person name="Funari R."/>
            <person name="Cardaioli E."/>
            <person name="Iannotti N."/>
            <person name="Marturano G."/>
            <person name="Paoli F."/>
            <person name="Bruttini M."/>
            <person name="Carapelli A."/>
            <person name="Frati F."/>
            <person name="Nardi F."/>
        </authorList>
    </citation>
    <scope>NUCLEOTIDE SEQUENCE [LARGE SCALE GENOMIC DNA]</scope>
    <source>
        <strain evidence="3">DMR45628</strain>
    </source>
</reference>
<comment type="caution">
    <text evidence="3">The sequence shown here is derived from an EMBL/GenBank/DDBJ whole genome shotgun (WGS) entry which is preliminary data.</text>
</comment>
<evidence type="ECO:0000256" key="1">
    <source>
        <dbReference type="SAM" id="MobiDB-lite"/>
    </source>
</evidence>
<organism evidence="3 4">
    <name type="scientific">Popillia japonica</name>
    <name type="common">Japanese beetle</name>
    <dbReference type="NCBI Taxonomy" id="7064"/>
    <lineage>
        <taxon>Eukaryota</taxon>
        <taxon>Metazoa</taxon>
        <taxon>Ecdysozoa</taxon>
        <taxon>Arthropoda</taxon>
        <taxon>Hexapoda</taxon>
        <taxon>Insecta</taxon>
        <taxon>Pterygota</taxon>
        <taxon>Neoptera</taxon>
        <taxon>Endopterygota</taxon>
        <taxon>Coleoptera</taxon>
        <taxon>Polyphaga</taxon>
        <taxon>Scarabaeiformia</taxon>
        <taxon>Scarabaeidae</taxon>
        <taxon>Rutelinae</taxon>
        <taxon>Popillia</taxon>
    </lineage>
</organism>
<dbReference type="EMBL" id="JASPKY010000157">
    <property type="protein sequence ID" value="KAK9729801.1"/>
    <property type="molecule type" value="Genomic_DNA"/>
</dbReference>